<proteinExistence type="predicted"/>
<protein>
    <submittedName>
        <fullName evidence="1">Uncharacterized protein</fullName>
    </submittedName>
</protein>
<evidence type="ECO:0000313" key="2">
    <source>
        <dbReference type="Proteomes" id="UP000276133"/>
    </source>
</evidence>
<organism evidence="1 2">
    <name type="scientific">Brachionus plicatilis</name>
    <name type="common">Marine rotifer</name>
    <name type="synonym">Brachionus muelleri</name>
    <dbReference type="NCBI Taxonomy" id="10195"/>
    <lineage>
        <taxon>Eukaryota</taxon>
        <taxon>Metazoa</taxon>
        <taxon>Spiralia</taxon>
        <taxon>Gnathifera</taxon>
        <taxon>Rotifera</taxon>
        <taxon>Eurotatoria</taxon>
        <taxon>Monogononta</taxon>
        <taxon>Pseudotrocha</taxon>
        <taxon>Ploima</taxon>
        <taxon>Brachionidae</taxon>
        <taxon>Brachionus</taxon>
    </lineage>
</organism>
<evidence type="ECO:0000313" key="1">
    <source>
        <dbReference type="EMBL" id="RNA45171.1"/>
    </source>
</evidence>
<accession>A0A3M7TDJ1</accession>
<dbReference type="Proteomes" id="UP000276133">
    <property type="component" value="Unassembled WGS sequence"/>
</dbReference>
<name>A0A3M7TDJ1_BRAPC</name>
<gene>
    <name evidence="1" type="ORF">BpHYR1_034896</name>
</gene>
<comment type="caution">
    <text evidence="1">The sequence shown here is derived from an EMBL/GenBank/DDBJ whole genome shotgun (WGS) entry which is preliminary data.</text>
</comment>
<keyword evidence="2" id="KW-1185">Reference proteome</keyword>
<dbReference type="EMBL" id="REGN01000011">
    <property type="protein sequence ID" value="RNA45171.1"/>
    <property type="molecule type" value="Genomic_DNA"/>
</dbReference>
<dbReference type="AlphaFoldDB" id="A0A3M7TDJ1"/>
<sequence>MPPNLSLPIFNFNIKLIKSFRNLQFFVDWEPDLFTKHLISCLKISIEKKSNKSQKGKNEKLLP</sequence>
<reference evidence="1 2" key="1">
    <citation type="journal article" date="2018" name="Sci. Rep.">
        <title>Genomic signatures of local adaptation to the degree of environmental predictability in rotifers.</title>
        <authorList>
            <person name="Franch-Gras L."/>
            <person name="Hahn C."/>
            <person name="Garcia-Roger E.M."/>
            <person name="Carmona M.J."/>
            <person name="Serra M."/>
            <person name="Gomez A."/>
        </authorList>
    </citation>
    <scope>NUCLEOTIDE SEQUENCE [LARGE SCALE GENOMIC DNA]</scope>
    <source>
        <strain evidence="1">HYR1</strain>
    </source>
</reference>